<sequence>MNKRLIRADAIELAKAKYELNDQPILLYVGQMNWKKNIGRILEACALLHQDGVKFQLLLAGQGPHSSEIKTRIKELGLQDNAKALGHITDVDLLDGLYASAALFVFPSIYDNAPMVVREAANAGTPSIVVRGSNAAEVITDQVNGLLCQDDSQDLFRIIKKVLNDHVLLQNLGKRAQETIPVAWDDVIDEVINRYQNLVDRYKNDHQ</sequence>
<dbReference type="EMBL" id="VSSQ01074661">
    <property type="protein sequence ID" value="MPN25467.1"/>
    <property type="molecule type" value="Genomic_DNA"/>
</dbReference>
<feature type="domain" description="Glycosyl transferase family 1" evidence="1">
    <location>
        <begin position="15"/>
        <end position="178"/>
    </location>
</feature>
<dbReference type="SUPFAM" id="SSF53756">
    <property type="entry name" value="UDP-Glycosyltransferase/glycogen phosphorylase"/>
    <property type="match status" value="1"/>
</dbReference>
<name>A0A645GEX3_9ZZZZ</name>
<evidence type="ECO:0000313" key="2">
    <source>
        <dbReference type="EMBL" id="MPN25467.1"/>
    </source>
</evidence>
<keyword evidence="2" id="KW-0808">Transferase</keyword>
<dbReference type="InterPro" id="IPR050194">
    <property type="entry name" value="Glycosyltransferase_grp1"/>
</dbReference>
<dbReference type="GO" id="GO:0102710">
    <property type="term" value="F:D-inositol-3-phosphate glycosyltransferase activity"/>
    <property type="evidence" value="ECO:0007669"/>
    <property type="project" value="UniProtKB-EC"/>
</dbReference>
<dbReference type="PANTHER" id="PTHR45947">
    <property type="entry name" value="SULFOQUINOVOSYL TRANSFERASE SQD2"/>
    <property type="match status" value="1"/>
</dbReference>
<accession>A0A645GEX3</accession>
<reference evidence="2" key="1">
    <citation type="submission" date="2019-08" db="EMBL/GenBank/DDBJ databases">
        <authorList>
            <person name="Kucharzyk K."/>
            <person name="Murdoch R.W."/>
            <person name="Higgins S."/>
            <person name="Loffler F."/>
        </authorList>
    </citation>
    <scope>NUCLEOTIDE SEQUENCE</scope>
</reference>
<dbReference type="Gene3D" id="3.40.50.2000">
    <property type="entry name" value="Glycogen Phosphorylase B"/>
    <property type="match status" value="2"/>
</dbReference>
<gene>
    <name evidence="2" type="primary">mshA_120</name>
    <name evidence="2" type="ORF">SDC9_172876</name>
</gene>
<dbReference type="Pfam" id="PF00534">
    <property type="entry name" value="Glycos_transf_1"/>
    <property type="match status" value="1"/>
</dbReference>
<dbReference type="InterPro" id="IPR001296">
    <property type="entry name" value="Glyco_trans_1"/>
</dbReference>
<proteinExistence type="predicted"/>
<organism evidence="2">
    <name type="scientific">bioreactor metagenome</name>
    <dbReference type="NCBI Taxonomy" id="1076179"/>
    <lineage>
        <taxon>unclassified sequences</taxon>
        <taxon>metagenomes</taxon>
        <taxon>ecological metagenomes</taxon>
    </lineage>
</organism>
<protein>
    <submittedName>
        <fullName evidence="2">D-inositol-3-phosphate glycosyltransferase</fullName>
        <ecNumber evidence="2">2.4.1.250</ecNumber>
    </submittedName>
</protein>
<dbReference type="EC" id="2.4.1.250" evidence="2"/>
<evidence type="ECO:0000259" key="1">
    <source>
        <dbReference type="Pfam" id="PF00534"/>
    </source>
</evidence>
<dbReference type="AlphaFoldDB" id="A0A645GEX3"/>
<keyword evidence="2" id="KW-0328">Glycosyltransferase</keyword>
<comment type="caution">
    <text evidence="2">The sequence shown here is derived from an EMBL/GenBank/DDBJ whole genome shotgun (WGS) entry which is preliminary data.</text>
</comment>
<dbReference type="PANTHER" id="PTHR45947:SF3">
    <property type="entry name" value="SULFOQUINOVOSYL TRANSFERASE SQD2"/>
    <property type="match status" value="1"/>
</dbReference>